<comment type="caution">
    <text evidence="3">The sequence shown here is derived from an EMBL/GenBank/DDBJ whole genome shotgun (WGS) entry which is preliminary data.</text>
</comment>
<gene>
    <name evidence="3" type="ORF">IFM89_015190</name>
</gene>
<organism evidence="3 4">
    <name type="scientific">Coptis chinensis</name>
    <dbReference type="NCBI Taxonomy" id="261450"/>
    <lineage>
        <taxon>Eukaryota</taxon>
        <taxon>Viridiplantae</taxon>
        <taxon>Streptophyta</taxon>
        <taxon>Embryophyta</taxon>
        <taxon>Tracheophyta</taxon>
        <taxon>Spermatophyta</taxon>
        <taxon>Magnoliopsida</taxon>
        <taxon>Ranunculales</taxon>
        <taxon>Ranunculaceae</taxon>
        <taxon>Coptidoideae</taxon>
        <taxon>Coptis</taxon>
    </lineage>
</organism>
<dbReference type="PANTHER" id="PTHR31286:SF60">
    <property type="entry name" value="PROTEIN, PUTATIVE-RELATED"/>
    <property type="match status" value="1"/>
</dbReference>
<dbReference type="AlphaFoldDB" id="A0A835HB12"/>
<feature type="compositionally biased region" description="Acidic residues" evidence="1">
    <location>
        <begin position="364"/>
        <end position="375"/>
    </location>
</feature>
<evidence type="ECO:0000313" key="3">
    <source>
        <dbReference type="EMBL" id="KAF9597035.1"/>
    </source>
</evidence>
<evidence type="ECO:0000256" key="1">
    <source>
        <dbReference type="SAM" id="MobiDB-lite"/>
    </source>
</evidence>
<evidence type="ECO:0000259" key="2">
    <source>
        <dbReference type="Pfam" id="PF14111"/>
    </source>
</evidence>
<feature type="region of interest" description="Disordered" evidence="1">
    <location>
        <begin position="446"/>
        <end position="534"/>
    </location>
</feature>
<dbReference type="InterPro" id="IPR040256">
    <property type="entry name" value="At4g02000-like"/>
</dbReference>
<dbReference type="InterPro" id="IPR011990">
    <property type="entry name" value="TPR-like_helical_dom_sf"/>
</dbReference>
<dbReference type="InterPro" id="IPR025558">
    <property type="entry name" value="DUF4283"/>
</dbReference>
<proteinExistence type="predicted"/>
<keyword evidence="4" id="KW-1185">Reference proteome</keyword>
<reference evidence="3 4" key="1">
    <citation type="submission" date="2020-10" db="EMBL/GenBank/DDBJ databases">
        <title>The Coptis chinensis genome and diversification of protoberbering-type alkaloids.</title>
        <authorList>
            <person name="Wang B."/>
            <person name="Shu S."/>
            <person name="Song C."/>
            <person name="Liu Y."/>
        </authorList>
    </citation>
    <scope>NUCLEOTIDE SEQUENCE [LARGE SCALE GENOMIC DNA]</scope>
    <source>
        <strain evidence="3">HL-2020</strain>
        <tissue evidence="3">Leaf</tissue>
    </source>
</reference>
<feature type="compositionally biased region" description="Basic and acidic residues" evidence="1">
    <location>
        <begin position="347"/>
        <end position="362"/>
    </location>
</feature>
<sequence>MQMERVTPNPFTFASVLAASAENMVEMGMQAHTQVIKLSFEEMTVVGNSLVSMYFKSGLVNDATRVFESMENKDADSCDAASAQRVISNELLAEGTGQGRIETSPSGRGNPTRKSYAAAAAKPKYGRSIDASSLPTPGMQGEYPTICLIEEEVDRGIQYCLKSLVGRLDLVKMDLNKVKALVVEKWALSGECLVTPLGKGYLMFKFDKEEDYTKVWEQGSWLFDSQVLRLSKWTPNFTIEKETQSHAMVWVRFPGLSLEYWEVKNLLAMGKTLGRPMHVDRNHKESKRLGYFYESVLVDIDLSRKIPNKIWVESKKHGVALRQRGALGKLPDYCTHCKGVGHLEHEPRQQEVERAEVNRSETDVVVEEADQEVSESEGGNQTQAREDLGTASEVETAVGITLETNPEVLGRSEPQVHRQEMIEVQMELNKGPNIEDGKERHNMEMDGNVENEQGDADGTSQHNSPAECNTGPQEKETKEEKDEEEDDEWLRDPYCYDYVKDGDGSSSTCDDEDDDGDGDDEDEEEDDDTDEDDD</sequence>
<feature type="compositionally biased region" description="Acidic residues" evidence="1">
    <location>
        <begin position="509"/>
        <end position="534"/>
    </location>
</feature>
<dbReference type="Proteomes" id="UP000631114">
    <property type="component" value="Unassembled WGS sequence"/>
</dbReference>
<name>A0A835HB12_9MAGN</name>
<dbReference type="Gene3D" id="1.25.40.10">
    <property type="entry name" value="Tetratricopeptide repeat domain"/>
    <property type="match status" value="1"/>
</dbReference>
<dbReference type="PANTHER" id="PTHR31286">
    <property type="entry name" value="GLYCINE-RICH CELL WALL STRUCTURAL PROTEIN 1.8-LIKE"/>
    <property type="match status" value="1"/>
</dbReference>
<dbReference type="Pfam" id="PF14111">
    <property type="entry name" value="DUF4283"/>
    <property type="match status" value="1"/>
</dbReference>
<evidence type="ECO:0000313" key="4">
    <source>
        <dbReference type="Proteomes" id="UP000631114"/>
    </source>
</evidence>
<feature type="compositionally biased region" description="Polar residues" evidence="1">
    <location>
        <begin position="458"/>
        <end position="472"/>
    </location>
</feature>
<feature type="region of interest" description="Disordered" evidence="1">
    <location>
        <begin position="347"/>
        <end position="392"/>
    </location>
</feature>
<dbReference type="EMBL" id="JADFTS010000007">
    <property type="protein sequence ID" value="KAF9597035.1"/>
    <property type="molecule type" value="Genomic_DNA"/>
</dbReference>
<feature type="compositionally biased region" description="Polar residues" evidence="1">
    <location>
        <begin position="101"/>
        <end position="113"/>
    </location>
</feature>
<dbReference type="OrthoDB" id="1926761at2759"/>
<feature type="region of interest" description="Disordered" evidence="1">
    <location>
        <begin position="94"/>
        <end position="116"/>
    </location>
</feature>
<protein>
    <recommendedName>
        <fullName evidence="2">DUF4283 domain-containing protein</fullName>
    </recommendedName>
</protein>
<feature type="domain" description="DUF4283" evidence="2">
    <location>
        <begin position="162"/>
        <end position="240"/>
    </location>
</feature>
<accession>A0A835HB12</accession>